<proteinExistence type="predicted"/>
<comment type="caution">
    <text evidence="1">The sequence shown here is derived from an EMBL/GenBank/DDBJ whole genome shotgun (WGS) entry which is preliminary data.</text>
</comment>
<dbReference type="EMBL" id="VSRR010082460">
    <property type="protein sequence ID" value="MPC89869.1"/>
    <property type="molecule type" value="Genomic_DNA"/>
</dbReference>
<reference evidence="1 2" key="1">
    <citation type="submission" date="2019-05" db="EMBL/GenBank/DDBJ databases">
        <title>Another draft genome of Portunus trituberculatus and its Hox gene families provides insights of decapod evolution.</title>
        <authorList>
            <person name="Jeong J.-H."/>
            <person name="Song I."/>
            <person name="Kim S."/>
            <person name="Choi T."/>
            <person name="Kim D."/>
            <person name="Ryu S."/>
            <person name="Kim W."/>
        </authorList>
    </citation>
    <scope>NUCLEOTIDE SEQUENCE [LARGE SCALE GENOMIC DNA]</scope>
    <source>
        <tissue evidence="1">Muscle</tissue>
    </source>
</reference>
<protein>
    <submittedName>
        <fullName evidence="1">Uncharacterized protein</fullName>
    </submittedName>
</protein>
<gene>
    <name evidence="1" type="ORF">E2C01_084831</name>
</gene>
<accession>A0A5B7J567</accession>
<organism evidence="1 2">
    <name type="scientific">Portunus trituberculatus</name>
    <name type="common">Swimming crab</name>
    <name type="synonym">Neptunus trituberculatus</name>
    <dbReference type="NCBI Taxonomy" id="210409"/>
    <lineage>
        <taxon>Eukaryota</taxon>
        <taxon>Metazoa</taxon>
        <taxon>Ecdysozoa</taxon>
        <taxon>Arthropoda</taxon>
        <taxon>Crustacea</taxon>
        <taxon>Multicrustacea</taxon>
        <taxon>Malacostraca</taxon>
        <taxon>Eumalacostraca</taxon>
        <taxon>Eucarida</taxon>
        <taxon>Decapoda</taxon>
        <taxon>Pleocyemata</taxon>
        <taxon>Brachyura</taxon>
        <taxon>Eubrachyura</taxon>
        <taxon>Portunoidea</taxon>
        <taxon>Portunidae</taxon>
        <taxon>Portuninae</taxon>
        <taxon>Portunus</taxon>
    </lineage>
</organism>
<sequence length="108" mass="11695">MAAGRQGVMECPSVLWRLGAKSPPWGGAAYRELTPLGAIKCLWPLGNLPASLDPGGPRCLMVRRAEEPLLSRCLTESDLPFIGWSSCCRKRYGSLLPPQSPAVHTYDG</sequence>
<evidence type="ECO:0000313" key="2">
    <source>
        <dbReference type="Proteomes" id="UP000324222"/>
    </source>
</evidence>
<keyword evidence="2" id="KW-1185">Reference proteome</keyword>
<dbReference type="Proteomes" id="UP000324222">
    <property type="component" value="Unassembled WGS sequence"/>
</dbReference>
<name>A0A5B7J567_PORTR</name>
<dbReference type="AlphaFoldDB" id="A0A5B7J567"/>
<evidence type="ECO:0000313" key="1">
    <source>
        <dbReference type="EMBL" id="MPC89869.1"/>
    </source>
</evidence>